<evidence type="ECO:0000256" key="2">
    <source>
        <dbReference type="ARBA" id="ARBA00022679"/>
    </source>
</evidence>
<dbReference type="Proteomes" id="UP000011910">
    <property type="component" value="Unassembled WGS sequence"/>
</dbReference>
<dbReference type="OrthoDB" id="9774290at2"/>
<evidence type="ECO:0000313" key="6">
    <source>
        <dbReference type="Proteomes" id="UP000011910"/>
    </source>
</evidence>
<dbReference type="Gene3D" id="3.40.50.10350">
    <property type="entry name" value="Glycerate kinase, domain 1"/>
    <property type="match status" value="1"/>
</dbReference>
<dbReference type="NCBIfam" id="TIGR00045">
    <property type="entry name" value="glycerate kinase"/>
    <property type="match status" value="1"/>
</dbReference>
<accession>M7N6E7</accession>
<keyword evidence="3 4" id="KW-0418">Kinase</keyword>
<dbReference type="SUPFAM" id="SSF110738">
    <property type="entry name" value="Glycerate kinase I"/>
    <property type="match status" value="1"/>
</dbReference>
<dbReference type="GO" id="GO:0008887">
    <property type="term" value="F:glycerate kinase activity"/>
    <property type="evidence" value="ECO:0007669"/>
    <property type="project" value="UniProtKB-UniRule"/>
</dbReference>
<comment type="caution">
    <text evidence="5">The sequence shown here is derived from an EMBL/GenBank/DDBJ whole genome shotgun (WGS) entry which is preliminary data.</text>
</comment>
<gene>
    <name evidence="5" type="primary">glxK</name>
    <name evidence="5" type="ORF">ADICEAN_02061</name>
</gene>
<dbReference type="PATRIC" id="fig|1279009.4.peg.2089"/>
<dbReference type="STRING" id="1279009.ADICEAN_02061"/>
<organism evidence="5 6">
    <name type="scientific">Cesiribacter andamanensis AMV16</name>
    <dbReference type="NCBI Taxonomy" id="1279009"/>
    <lineage>
        <taxon>Bacteria</taxon>
        <taxon>Pseudomonadati</taxon>
        <taxon>Bacteroidota</taxon>
        <taxon>Cytophagia</taxon>
        <taxon>Cytophagales</taxon>
        <taxon>Cesiribacteraceae</taxon>
        <taxon>Cesiribacter</taxon>
    </lineage>
</organism>
<dbReference type="AlphaFoldDB" id="M7N6E7"/>
<evidence type="ECO:0000256" key="1">
    <source>
        <dbReference type="ARBA" id="ARBA00006284"/>
    </source>
</evidence>
<dbReference type="InterPro" id="IPR018193">
    <property type="entry name" value="Glyc_kinase_flavodox-like_fold"/>
</dbReference>
<dbReference type="GO" id="GO:0031388">
    <property type="term" value="P:organic acid phosphorylation"/>
    <property type="evidence" value="ECO:0007669"/>
    <property type="project" value="UniProtKB-UniRule"/>
</dbReference>
<dbReference type="Gene3D" id="3.90.1510.10">
    <property type="entry name" value="Glycerate kinase, domain 2"/>
    <property type="match status" value="1"/>
</dbReference>
<evidence type="ECO:0000313" key="5">
    <source>
        <dbReference type="EMBL" id="EMR02786.1"/>
    </source>
</evidence>
<dbReference type="EC" id="2.7.1.31" evidence="5"/>
<dbReference type="PANTHER" id="PTHR21599:SF0">
    <property type="entry name" value="GLYCERATE KINASE"/>
    <property type="match status" value="1"/>
</dbReference>
<dbReference type="eggNOG" id="COG1929">
    <property type="taxonomic scope" value="Bacteria"/>
</dbReference>
<dbReference type="PIRSF" id="PIRSF006078">
    <property type="entry name" value="GlxK"/>
    <property type="match status" value="1"/>
</dbReference>
<dbReference type="PANTHER" id="PTHR21599">
    <property type="entry name" value="GLYCERATE KINASE"/>
    <property type="match status" value="1"/>
</dbReference>
<comment type="similarity">
    <text evidence="1 4">Belongs to the glycerate kinase type-1 family.</text>
</comment>
<evidence type="ECO:0000256" key="4">
    <source>
        <dbReference type="PIRNR" id="PIRNR006078"/>
    </source>
</evidence>
<dbReference type="Pfam" id="PF02595">
    <property type="entry name" value="Gly_kinase"/>
    <property type="match status" value="1"/>
</dbReference>
<evidence type="ECO:0000256" key="3">
    <source>
        <dbReference type="ARBA" id="ARBA00022777"/>
    </source>
</evidence>
<name>M7N6E7_9BACT</name>
<dbReference type="InterPro" id="IPR004381">
    <property type="entry name" value="Glycerate_kinase"/>
</dbReference>
<protein>
    <submittedName>
        <fullName evidence="5">Glycerate kinase</fullName>
        <ecNumber evidence="5">2.7.1.31</ecNumber>
    </submittedName>
</protein>
<keyword evidence="6" id="KW-1185">Reference proteome</keyword>
<sequence length="381" mass="39638">MKVLVAVDKFKDALEARAVAAAIARGVQGIYPSAKLMQLPLSDGGDGFARLASRYAGAKLMAVEVSGPLQQPHTAHYAWLPRYKRAYIEMAEAAGLHLLTPSLRSPLHTTTFGVGQLIRHALELGAREIYLGIGGSATHDVGAGMAAALGYHFLDRDGRPFLPTGGSLLQVDRIATGAVHKGLKGVKIVVACDVTTPLTGPAGAAYSFARQKGATDAQLPLLDQGASHLAALLQQQLQQEVQQLPGGGAAGGLGAGALAFLGASLQPGARMVLALADFGKALADADLVITGEGSCDHQSLQGKIVGEIAAQCLKARIPLALLCGQLQLDVRSLYKAGIWYARPLSPPGEALAKSLTHTAARLEAAAAECALFFKAQQKKPR</sequence>
<dbReference type="InterPro" id="IPR036129">
    <property type="entry name" value="Glycerate_kinase_sf"/>
</dbReference>
<reference evidence="5 6" key="1">
    <citation type="journal article" date="2013" name="Genome Announc.">
        <title>Draft Genome Sequence of Cesiribacter andamanensis Strain AMV16T, Isolated from a Soil Sample from a Mud Volcano in the Andaman Islands, India.</title>
        <authorList>
            <person name="Shivaji S."/>
            <person name="Ara S."/>
            <person name="Begum Z."/>
            <person name="Srinivas T.N."/>
            <person name="Singh A."/>
            <person name="Kumar Pinnaka A."/>
        </authorList>
    </citation>
    <scope>NUCLEOTIDE SEQUENCE [LARGE SCALE GENOMIC DNA]</scope>
    <source>
        <strain evidence="5 6">AMV16</strain>
    </source>
</reference>
<dbReference type="InterPro" id="IPR018197">
    <property type="entry name" value="Glycerate_kinase_RE-like"/>
</dbReference>
<keyword evidence="2 4" id="KW-0808">Transferase</keyword>
<dbReference type="EMBL" id="AODQ01000045">
    <property type="protein sequence ID" value="EMR02786.1"/>
    <property type="molecule type" value="Genomic_DNA"/>
</dbReference>
<proteinExistence type="inferred from homology"/>
<dbReference type="RefSeq" id="WP_009195454.1">
    <property type="nucleotide sequence ID" value="NZ_AODQ01000045.1"/>
</dbReference>